<organism evidence="2 4">
    <name type="scientific">Rathayibacter rathayi</name>
    <name type="common">Corynebacterium rathayi</name>
    <dbReference type="NCBI Taxonomy" id="33887"/>
    <lineage>
        <taxon>Bacteria</taxon>
        <taxon>Bacillati</taxon>
        <taxon>Actinomycetota</taxon>
        <taxon>Actinomycetes</taxon>
        <taxon>Micrococcales</taxon>
        <taxon>Microbacteriaceae</taxon>
        <taxon>Rathayibacter</taxon>
    </lineage>
</organism>
<dbReference type="EMBL" id="PSVT01000017">
    <property type="protein sequence ID" value="PPH76397.1"/>
    <property type="molecule type" value="Genomic_DNA"/>
</dbReference>
<name>A0ABD6W8N7_RATRA</name>
<sequence>MPRPRPGAGDLRCALLSITGSGGASCSKSREGPRTASVTPFPTPAPRHRGRTRSRSFSAPTPTAGPRTHRSCVVLGIITLVTDLPRPAYRTVRLDPASGDRILLRDTAALEEAFAVLLAGLERSRIAAAAPSADAASASAAIDRPLEFEDAA</sequence>
<gene>
    <name evidence="2" type="ORF">C5C04_07935</name>
    <name evidence="3" type="ORF">C5C40_09235</name>
</gene>
<dbReference type="Proteomes" id="UP000237881">
    <property type="component" value="Unassembled WGS sequence"/>
</dbReference>
<dbReference type="AlphaFoldDB" id="A0ABD6W8N7"/>
<evidence type="ECO:0000313" key="3">
    <source>
        <dbReference type="EMBL" id="PPH76397.1"/>
    </source>
</evidence>
<evidence type="ECO:0000313" key="4">
    <source>
        <dbReference type="Proteomes" id="UP000237881"/>
    </source>
</evidence>
<evidence type="ECO:0000313" key="5">
    <source>
        <dbReference type="Proteomes" id="UP000239698"/>
    </source>
</evidence>
<feature type="region of interest" description="Disordered" evidence="1">
    <location>
        <begin position="20"/>
        <end position="68"/>
    </location>
</feature>
<evidence type="ECO:0000313" key="2">
    <source>
        <dbReference type="EMBL" id="PPF14025.1"/>
    </source>
</evidence>
<accession>A0ABD6W8N7</accession>
<dbReference type="Proteomes" id="UP000239698">
    <property type="component" value="Unassembled WGS sequence"/>
</dbReference>
<reference evidence="4 5" key="1">
    <citation type="submission" date="2018-02" db="EMBL/GenBank/DDBJ databases">
        <title>Bacteriophage NCPPB3778 and a type I-E CRISPR drive the evolution of the US Biological Select Agent, Rathayibacter toxicus.</title>
        <authorList>
            <person name="Davis E.W.II."/>
            <person name="Tabima J.F."/>
            <person name="Weisberg A.J."/>
            <person name="Lopes L.D."/>
            <person name="Wiseman M.S."/>
            <person name="Wiseman M.S."/>
            <person name="Pupko T."/>
            <person name="Belcher M.S."/>
            <person name="Sechler A.J."/>
            <person name="Tancos M.A."/>
            <person name="Schroeder B.K."/>
            <person name="Murray T.D."/>
            <person name="Luster D.G."/>
            <person name="Schneider W.L."/>
            <person name="Rogers E."/>
            <person name="Andreote F.D."/>
            <person name="Grunwald N.J."/>
            <person name="Putnam M.L."/>
            <person name="Chang J.H."/>
        </authorList>
    </citation>
    <scope>NUCLEOTIDE SEQUENCE [LARGE SCALE GENOMIC DNA]</scope>
    <source>
        <strain evidence="3 5">AY1D6</strain>
        <strain evidence="2 4">AY1I9</strain>
    </source>
</reference>
<protein>
    <submittedName>
        <fullName evidence="2">Uncharacterized protein</fullName>
    </submittedName>
</protein>
<dbReference type="EMBL" id="PSUL01000015">
    <property type="protein sequence ID" value="PPF14025.1"/>
    <property type="molecule type" value="Genomic_DNA"/>
</dbReference>
<evidence type="ECO:0000256" key="1">
    <source>
        <dbReference type="SAM" id="MobiDB-lite"/>
    </source>
</evidence>
<comment type="caution">
    <text evidence="2">The sequence shown here is derived from an EMBL/GenBank/DDBJ whole genome shotgun (WGS) entry which is preliminary data.</text>
</comment>
<proteinExistence type="predicted"/>
<keyword evidence="5" id="KW-1185">Reference proteome</keyword>
<dbReference type="PROSITE" id="PS51257">
    <property type="entry name" value="PROKAR_LIPOPROTEIN"/>
    <property type="match status" value="1"/>
</dbReference>